<protein>
    <recommendedName>
        <fullName evidence="5">Extracellular membrane protein CFEM domain-containing protein</fullName>
    </recommendedName>
</protein>
<evidence type="ECO:0000313" key="3">
    <source>
        <dbReference type="EMBL" id="KAH6676890.1"/>
    </source>
</evidence>
<evidence type="ECO:0000256" key="1">
    <source>
        <dbReference type="SAM" id="MobiDB-lite"/>
    </source>
</evidence>
<evidence type="ECO:0008006" key="5">
    <source>
        <dbReference type="Google" id="ProtNLM"/>
    </source>
</evidence>
<keyword evidence="2" id="KW-0732">Signal</keyword>
<keyword evidence="4" id="KW-1185">Reference proteome</keyword>
<sequence>MIWSRREVGLLVSYLLLAAPTAFATDQNDFSLYPGDAQGCLKDAAATSKCSDDTVAAGNKCLCSNGGSFVTNAATCIGREAPAALKTVWTTMSTSCADSNTPLVVTEDDFISIGQRESGTPSTRTASKTAGPSSTSTSSATPTSDPEEGSGQNNDNNDNGGLSVGAKAGIGIGSAAGAAVLGGILAMAWNSRKSRAAHDESRQSMLLDGRGSPGGEAGIGGYHAAAQSDWRAAEKHQGRPESNMTGLMSVSDATTDGRASWMTTGSPPPQQQQFKTWGHHPDQPWLTSPPPPLGIVPEHAGVYELSSAEAAGLPPPVHHAVEMPATPGAGGVPQYPGTSWTR</sequence>
<dbReference type="AlphaFoldDB" id="A0A9P8V5A8"/>
<comment type="caution">
    <text evidence="3">The sequence shown here is derived from an EMBL/GenBank/DDBJ whole genome shotgun (WGS) entry which is preliminary data.</text>
</comment>
<feature type="signal peptide" evidence="2">
    <location>
        <begin position="1"/>
        <end position="24"/>
    </location>
</feature>
<evidence type="ECO:0000313" key="4">
    <source>
        <dbReference type="Proteomes" id="UP000770015"/>
    </source>
</evidence>
<gene>
    <name evidence="3" type="ORF">F5X68DRAFT_213575</name>
</gene>
<dbReference type="Proteomes" id="UP000770015">
    <property type="component" value="Unassembled WGS sequence"/>
</dbReference>
<feature type="compositionally biased region" description="Low complexity" evidence="1">
    <location>
        <begin position="125"/>
        <end position="144"/>
    </location>
</feature>
<feature type="chain" id="PRO_5040131457" description="Extracellular membrane protein CFEM domain-containing protein" evidence="2">
    <location>
        <begin position="25"/>
        <end position="342"/>
    </location>
</feature>
<name>A0A9P8V5A8_9PEZI</name>
<organism evidence="3 4">
    <name type="scientific">Plectosphaerella plurivora</name>
    <dbReference type="NCBI Taxonomy" id="936078"/>
    <lineage>
        <taxon>Eukaryota</taxon>
        <taxon>Fungi</taxon>
        <taxon>Dikarya</taxon>
        <taxon>Ascomycota</taxon>
        <taxon>Pezizomycotina</taxon>
        <taxon>Sordariomycetes</taxon>
        <taxon>Hypocreomycetidae</taxon>
        <taxon>Glomerellales</taxon>
        <taxon>Plectosphaerellaceae</taxon>
        <taxon>Plectosphaerella</taxon>
    </lineage>
</organism>
<dbReference type="OrthoDB" id="5311469at2759"/>
<feature type="region of interest" description="Disordered" evidence="1">
    <location>
        <begin position="113"/>
        <end position="161"/>
    </location>
</feature>
<feature type="compositionally biased region" description="Polar residues" evidence="1">
    <location>
        <begin position="115"/>
        <end position="124"/>
    </location>
</feature>
<reference evidence="3" key="1">
    <citation type="journal article" date="2021" name="Nat. Commun.">
        <title>Genetic determinants of endophytism in the Arabidopsis root mycobiome.</title>
        <authorList>
            <person name="Mesny F."/>
            <person name="Miyauchi S."/>
            <person name="Thiergart T."/>
            <person name="Pickel B."/>
            <person name="Atanasova L."/>
            <person name="Karlsson M."/>
            <person name="Huettel B."/>
            <person name="Barry K.W."/>
            <person name="Haridas S."/>
            <person name="Chen C."/>
            <person name="Bauer D."/>
            <person name="Andreopoulos W."/>
            <person name="Pangilinan J."/>
            <person name="LaButti K."/>
            <person name="Riley R."/>
            <person name="Lipzen A."/>
            <person name="Clum A."/>
            <person name="Drula E."/>
            <person name="Henrissat B."/>
            <person name="Kohler A."/>
            <person name="Grigoriev I.V."/>
            <person name="Martin F.M."/>
            <person name="Hacquard S."/>
        </authorList>
    </citation>
    <scope>NUCLEOTIDE SEQUENCE</scope>
    <source>
        <strain evidence="3">MPI-SDFR-AT-0117</strain>
    </source>
</reference>
<dbReference type="EMBL" id="JAGSXJ010000023">
    <property type="protein sequence ID" value="KAH6676890.1"/>
    <property type="molecule type" value="Genomic_DNA"/>
</dbReference>
<evidence type="ECO:0000256" key="2">
    <source>
        <dbReference type="SAM" id="SignalP"/>
    </source>
</evidence>
<proteinExistence type="predicted"/>
<accession>A0A9P8V5A8</accession>